<reference evidence="1 2" key="1">
    <citation type="submission" date="2024-02" db="EMBL/GenBank/DDBJ databases">
        <title>A draft genome for the cacao thread blight pathogen Marasmius crinis-equi.</title>
        <authorList>
            <person name="Cohen S.P."/>
            <person name="Baruah I.K."/>
            <person name="Amoako-Attah I."/>
            <person name="Bukari Y."/>
            <person name="Meinhardt L.W."/>
            <person name="Bailey B.A."/>
        </authorList>
    </citation>
    <scope>NUCLEOTIDE SEQUENCE [LARGE SCALE GENOMIC DNA]</scope>
    <source>
        <strain evidence="1 2">GH-76</strain>
    </source>
</reference>
<comment type="caution">
    <text evidence="1">The sequence shown here is derived from an EMBL/GenBank/DDBJ whole genome shotgun (WGS) entry which is preliminary data.</text>
</comment>
<dbReference type="Proteomes" id="UP001465976">
    <property type="component" value="Unassembled WGS sequence"/>
</dbReference>
<name>A0ABR3FCB8_9AGAR</name>
<sequence length="163" mass="18750">MSYIAEHQPFKDLPPQYWNDNIFRIIPPVFDYGIAVLLSKVVKTAQRLGIIQKNEKLEPGDFGILVLQIAQFIEKHLQLPPASVKWIVPLYGPTTALYTLTTNYGSKISNERLPAAIRDTEKLLKRRAKWYLSGDNKEEDLIADYSTTLEELEQAKARCDSRW</sequence>
<gene>
    <name evidence="1" type="ORF">V5O48_009235</name>
</gene>
<proteinExistence type="predicted"/>
<evidence type="ECO:0000313" key="2">
    <source>
        <dbReference type="Proteomes" id="UP001465976"/>
    </source>
</evidence>
<keyword evidence="2" id="KW-1185">Reference proteome</keyword>
<protein>
    <submittedName>
        <fullName evidence="1">Uncharacterized protein</fullName>
    </submittedName>
</protein>
<organism evidence="1 2">
    <name type="scientific">Marasmius crinis-equi</name>
    <dbReference type="NCBI Taxonomy" id="585013"/>
    <lineage>
        <taxon>Eukaryota</taxon>
        <taxon>Fungi</taxon>
        <taxon>Dikarya</taxon>
        <taxon>Basidiomycota</taxon>
        <taxon>Agaricomycotina</taxon>
        <taxon>Agaricomycetes</taxon>
        <taxon>Agaricomycetidae</taxon>
        <taxon>Agaricales</taxon>
        <taxon>Marasmiineae</taxon>
        <taxon>Marasmiaceae</taxon>
        <taxon>Marasmius</taxon>
    </lineage>
</organism>
<dbReference type="EMBL" id="JBAHYK010000590">
    <property type="protein sequence ID" value="KAL0572735.1"/>
    <property type="molecule type" value="Genomic_DNA"/>
</dbReference>
<accession>A0ABR3FCB8</accession>
<evidence type="ECO:0000313" key="1">
    <source>
        <dbReference type="EMBL" id="KAL0572735.1"/>
    </source>
</evidence>